<reference evidence="2" key="1">
    <citation type="journal article" date="2019" name="Int. J. Syst. Evol. Microbiol.">
        <title>The Global Catalogue of Microorganisms (GCM) 10K type strain sequencing project: providing services to taxonomists for standard genome sequencing and annotation.</title>
        <authorList>
            <consortium name="The Broad Institute Genomics Platform"/>
            <consortium name="The Broad Institute Genome Sequencing Center for Infectious Disease"/>
            <person name="Wu L."/>
            <person name="Ma J."/>
        </authorList>
    </citation>
    <scope>NUCLEOTIDE SEQUENCE [LARGE SCALE GENOMIC DNA]</scope>
    <source>
        <strain evidence="2">CGMCC 4.1782</strain>
    </source>
</reference>
<evidence type="ECO:0000313" key="1">
    <source>
        <dbReference type="EMBL" id="MFD2246831.1"/>
    </source>
</evidence>
<comment type="caution">
    <text evidence="1">The sequence shown here is derived from an EMBL/GenBank/DDBJ whole genome shotgun (WGS) entry which is preliminary data.</text>
</comment>
<gene>
    <name evidence="1" type="ORF">ACFSKP_11235</name>
</gene>
<name>A0ABW5CWN8_9BACT</name>
<dbReference type="EMBL" id="JBHUIM010000001">
    <property type="protein sequence ID" value="MFD2246831.1"/>
    <property type="molecule type" value="Genomic_DNA"/>
</dbReference>
<evidence type="ECO:0008006" key="3">
    <source>
        <dbReference type="Google" id="ProtNLM"/>
    </source>
</evidence>
<dbReference type="RefSeq" id="WP_250428609.1">
    <property type="nucleotide sequence ID" value="NZ_JALPRR010000001.1"/>
</dbReference>
<protein>
    <recommendedName>
        <fullName evidence="3">SpoIIAA-like protein</fullName>
    </recommendedName>
</protein>
<evidence type="ECO:0000313" key="2">
    <source>
        <dbReference type="Proteomes" id="UP001597374"/>
    </source>
</evidence>
<sequence length="136" mass="15578">MQQLETLFSNDITRIAVDRDHNLVVNVWQKHVSHEEMVQTAVKLNQILKETKADKLLLSALNLGTISANTKEWLTNTYYKSLSEMGLQKLARVLPANLFNKLSLESVMTRAEALGTIRFETRNFASNESAMIWLRE</sequence>
<organism evidence="1 2">
    <name type="scientific">Pontibacter ruber</name>
    <dbReference type="NCBI Taxonomy" id="1343895"/>
    <lineage>
        <taxon>Bacteria</taxon>
        <taxon>Pseudomonadati</taxon>
        <taxon>Bacteroidota</taxon>
        <taxon>Cytophagia</taxon>
        <taxon>Cytophagales</taxon>
        <taxon>Hymenobacteraceae</taxon>
        <taxon>Pontibacter</taxon>
    </lineage>
</organism>
<proteinExistence type="predicted"/>
<keyword evidence="2" id="KW-1185">Reference proteome</keyword>
<accession>A0ABW5CWN8</accession>
<dbReference type="Proteomes" id="UP001597374">
    <property type="component" value="Unassembled WGS sequence"/>
</dbReference>